<keyword evidence="3" id="KW-0812">Transmembrane</keyword>
<evidence type="ECO:0000256" key="1">
    <source>
        <dbReference type="ARBA" id="ARBA00004167"/>
    </source>
</evidence>
<sequence length="881" mass="102349">MATKQMMVPATWGIRSSFHSLIALLVAFLVIASIYVTHNSGVLVEDRTSKSKSSGDFQSRCNLFSGKWVFDNKSYPLYKEKECTFMSDQLACEKFGRKDLNYQNWRWQPHQCDLPRFNATVLLERLRNKRLMFVGDSLNRGQWVSMVCLVDSVIPPGLQSMHQHRNGSLHVFKAIEYNATIEFYWAPLLVESNSDDPVYHRVDDRTVRVQGIEKHARHWTDADILVFNTYLWWRRAQMTVLWGSFERPDGIYKRVEMPRVYEMALKTWSDWLEIKIHVCFRAVEWGGDGGQNCYNETEPIFKEGYRGEASCPEIMRVVEKTLDDLRTRGLNVQMINITQLSDYRKEGHPSIYRKQWEPLKEEQVSKPSSYADCIHWCLPGVPDEFEMQNLALNLLLDACRNHVRKYVRVEGGEVGMYVLIVDFEHKNFKFTGFSCLSRRFHIYVHEEDPSNQGPNHQQHATTVTYVKPNLGTHSNFAPVLLDRFSRCNSTSEYSGKRIRWGDSKVERGRRKSLESCDVFAGKWVFDSESYPLYNESDCPYMSDQLACHKHGRSDLGYQHWRWQPHDCNLKSVVGCALKHENEDPRVLDLLIACSLLIRWNVTEMWEKLRGKRLMFVGDSLNRGQWISMVCLLQSVIPADKRSMSPNAPLTIFRAEEYNATIEFLWAPLLVDSNSDDPVNHRLDERIMRPDSVLKHSSKWEHADILVFNSYLWWRQGPVKLLWSAEENGACEELDGLGAMELAMGAWADWVASKVDPQKKRVFFATMSPTHLWSREWEPGSNGNCYGEKMPIDWEGYWGSGSDMPTMRMVEKVLGRLGSKVSVLNITQLSEYRKDGHPSIYRKFWETLSPEQLSNPKSYSDCIHWCLPGVPDVWNELLFHLL</sequence>
<comment type="caution">
    <text evidence="9">The sequence shown here is derived from an EMBL/GenBank/DDBJ whole genome shotgun (WGS) entry which is preliminary data.</text>
</comment>
<dbReference type="AlphaFoldDB" id="A0A8X8C8R1"/>
<dbReference type="GO" id="GO:0016413">
    <property type="term" value="F:O-acetyltransferase activity"/>
    <property type="evidence" value="ECO:0007669"/>
    <property type="project" value="InterPro"/>
</dbReference>
<organism evidence="9 10">
    <name type="scientific">Populus tomentosa</name>
    <name type="common">Chinese white poplar</name>
    <dbReference type="NCBI Taxonomy" id="118781"/>
    <lineage>
        <taxon>Eukaryota</taxon>
        <taxon>Viridiplantae</taxon>
        <taxon>Streptophyta</taxon>
        <taxon>Embryophyta</taxon>
        <taxon>Tracheophyta</taxon>
        <taxon>Spermatophyta</taxon>
        <taxon>Magnoliopsida</taxon>
        <taxon>eudicotyledons</taxon>
        <taxon>Gunneridae</taxon>
        <taxon>Pentapetalae</taxon>
        <taxon>rosids</taxon>
        <taxon>fabids</taxon>
        <taxon>Malpighiales</taxon>
        <taxon>Salicaceae</taxon>
        <taxon>Saliceae</taxon>
        <taxon>Populus</taxon>
    </lineage>
</organism>
<dbReference type="Pfam" id="PF13839">
    <property type="entry name" value="PC-Esterase"/>
    <property type="match status" value="2"/>
</dbReference>
<keyword evidence="10" id="KW-1185">Reference proteome</keyword>
<evidence type="ECO:0000256" key="5">
    <source>
        <dbReference type="ARBA" id="ARBA00022989"/>
    </source>
</evidence>
<comment type="subcellular location">
    <subcellularLocation>
        <location evidence="1">Membrane</location>
        <topology evidence="1">Single-pass membrane protein</topology>
    </subcellularLocation>
</comment>
<dbReference type="InterPro" id="IPR026057">
    <property type="entry name" value="TBL_C"/>
</dbReference>
<dbReference type="EMBL" id="JAAWWB010000031">
    <property type="protein sequence ID" value="KAG6745325.1"/>
    <property type="molecule type" value="Genomic_DNA"/>
</dbReference>
<keyword evidence="4" id="KW-0735">Signal-anchor</keyword>
<dbReference type="OrthoDB" id="2016263at2759"/>
<evidence type="ECO:0000256" key="3">
    <source>
        <dbReference type="ARBA" id="ARBA00022692"/>
    </source>
</evidence>
<evidence type="ECO:0000256" key="2">
    <source>
        <dbReference type="ARBA" id="ARBA00007727"/>
    </source>
</evidence>
<feature type="domain" description="Trichome birefringence-like C-terminal" evidence="7">
    <location>
        <begin position="598"/>
        <end position="879"/>
    </location>
</feature>
<feature type="domain" description="Trichome birefringence-like N-terminal" evidence="8">
    <location>
        <begin position="514"/>
        <end position="568"/>
    </location>
</feature>
<evidence type="ECO:0000256" key="4">
    <source>
        <dbReference type="ARBA" id="ARBA00022968"/>
    </source>
</evidence>
<dbReference type="PANTHER" id="PTHR32285:SF202">
    <property type="entry name" value="PROTEIN TRICHOME BIREFRINGENCE-LIKE 35"/>
    <property type="match status" value="1"/>
</dbReference>
<reference evidence="9" key="1">
    <citation type="journal article" date="2020" name="bioRxiv">
        <title>Hybrid origin of Populus tomentosa Carr. identified through genome sequencing and phylogenomic analysis.</title>
        <authorList>
            <person name="An X."/>
            <person name="Gao K."/>
            <person name="Chen Z."/>
            <person name="Li J."/>
            <person name="Yang X."/>
            <person name="Yang X."/>
            <person name="Zhou J."/>
            <person name="Guo T."/>
            <person name="Zhao T."/>
            <person name="Huang S."/>
            <person name="Miao D."/>
            <person name="Khan W.U."/>
            <person name="Rao P."/>
            <person name="Ye M."/>
            <person name="Lei B."/>
            <person name="Liao W."/>
            <person name="Wang J."/>
            <person name="Ji L."/>
            <person name="Li Y."/>
            <person name="Guo B."/>
            <person name="Mustafa N.S."/>
            <person name="Li S."/>
            <person name="Yun Q."/>
            <person name="Keller S.R."/>
            <person name="Mao J."/>
            <person name="Zhang R."/>
            <person name="Strauss S.H."/>
        </authorList>
    </citation>
    <scope>NUCLEOTIDE SEQUENCE</scope>
    <source>
        <strain evidence="9">GM15</strain>
        <tissue evidence="9">Leaf</tissue>
    </source>
</reference>
<dbReference type="Proteomes" id="UP000886885">
    <property type="component" value="Chromosome 16A"/>
</dbReference>
<keyword evidence="5" id="KW-1133">Transmembrane helix</keyword>
<dbReference type="InterPro" id="IPR029962">
    <property type="entry name" value="TBL"/>
</dbReference>
<accession>A0A8X8C8R1</accession>
<evidence type="ECO:0000259" key="8">
    <source>
        <dbReference type="Pfam" id="PF14416"/>
    </source>
</evidence>
<keyword evidence="6" id="KW-0472">Membrane</keyword>
<feature type="domain" description="Trichome birefringence-like C-terminal" evidence="7">
    <location>
        <begin position="114"/>
        <end position="385"/>
    </location>
</feature>
<feature type="domain" description="Trichome birefringence-like N-terminal" evidence="8">
    <location>
        <begin position="60"/>
        <end position="113"/>
    </location>
</feature>
<evidence type="ECO:0000313" key="9">
    <source>
        <dbReference type="EMBL" id="KAG6745325.1"/>
    </source>
</evidence>
<evidence type="ECO:0000256" key="6">
    <source>
        <dbReference type="ARBA" id="ARBA00023136"/>
    </source>
</evidence>
<comment type="similarity">
    <text evidence="2">Belongs to the PC-esterase family. TBL subfamily.</text>
</comment>
<evidence type="ECO:0000313" key="10">
    <source>
        <dbReference type="Proteomes" id="UP000886885"/>
    </source>
</evidence>
<dbReference type="PANTHER" id="PTHR32285">
    <property type="entry name" value="PROTEIN TRICHOME BIREFRINGENCE-LIKE 9-RELATED"/>
    <property type="match status" value="1"/>
</dbReference>
<dbReference type="GO" id="GO:0016020">
    <property type="term" value="C:membrane"/>
    <property type="evidence" value="ECO:0007669"/>
    <property type="project" value="UniProtKB-SubCell"/>
</dbReference>
<evidence type="ECO:0000259" key="7">
    <source>
        <dbReference type="Pfam" id="PF13839"/>
    </source>
</evidence>
<name>A0A8X8C8R1_POPTO</name>
<proteinExistence type="inferred from homology"/>
<dbReference type="Pfam" id="PF14416">
    <property type="entry name" value="PMR5N"/>
    <property type="match status" value="2"/>
</dbReference>
<evidence type="ECO:0008006" key="11">
    <source>
        <dbReference type="Google" id="ProtNLM"/>
    </source>
</evidence>
<protein>
    <recommendedName>
        <fullName evidence="11">Trichome birefringence-like N-terminal domain-containing protein</fullName>
    </recommendedName>
</protein>
<dbReference type="GO" id="GO:0005794">
    <property type="term" value="C:Golgi apparatus"/>
    <property type="evidence" value="ECO:0007669"/>
    <property type="project" value="TreeGrafter"/>
</dbReference>
<dbReference type="InterPro" id="IPR025846">
    <property type="entry name" value="TBL_N"/>
</dbReference>
<gene>
    <name evidence="9" type="ORF">POTOM_051978</name>
</gene>